<comment type="caution">
    <text evidence="1">The sequence shown here is derived from an EMBL/GenBank/DDBJ whole genome shotgun (WGS) entry which is preliminary data.</text>
</comment>
<keyword evidence="2" id="KW-1185">Reference proteome</keyword>
<dbReference type="Proteomes" id="UP000245137">
    <property type="component" value="Unassembled WGS sequence"/>
</dbReference>
<protein>
    <submittedName>
        <fullName evidence="1">Glycosyl transferase family 1</fullName>
    </submittedName>
</protein>
<dbReference type="EMBL" id="PUIV01000008">
    <property type="protein sequence ID" value="PWB94407.1"/>
    <property type="molecule type" value="Genomic_DNA"/>
</dbReference>
<sequence length="414" mass="45381">MNDAASLPLAGRHVAIVHPAWHSCGTYRVVLGQVAAYRALGARVAPVAICDMPGFTPERAWRWRAFVEATPELSKGERWFGGAPFHAFAAPRFLRDVLWPYLHGDQAVIRAGVAERAELALGLMDRRFDLVHCNHFFLMSAARRLARGAPVLLDSHDLQARQFALMNEHMPWLPPRVTYEQMLARELELMRGADLLLHLNAQEYDDFRALLPEKQHALLYPSAPEAPLGPGGEDILLVASNNSANVDSVCWFLREVLGDTKIPHLRIVGNVDAGVKARDPALFAAHRASFVGRIDDPGAAYATARLVLLPTISGHGLSIKTVEALASGLPLLSTSHAFRGMHVDLARFPDVTIADSAEDFARALKAAVADVRVPSEAQRAASEMRRFYDAHFSLDAYRANLAALAPTLIGARHT</sequence>
<dbReference type="Gene3D" id="3.40.50.2000">
    <property type="entry name" value="Glycogen Phosphorylase B"/>
    <property type="match status" value="2"/>
</dbReference>
<gene>
    <name evidence="1" type="ORF">C5689_07725</name>
</gene>
<keyword evidence="1" id="KW-0808">Transferase</keyword>
<evidence type="ECO:0000313" key="1">
    <source>
        <dbReference type="EMBL" id="PWB94407.1"/>
    </source>
</evidence>
<dbReference type="RefSeq" id="WP_108916703.1">
    <property type="nucleotide sequence ID" value="NZ_BGJY01000008.1"/>
</dbReference>
<dbReference type="SUPFAM" id="SSF53756">
    <property type="entry name" value="UDP-Glycosyltransferase/glycogen phosphorylase"/>
    <property type="match status" value="1"/>
</dbReference>
<proteinExistence type="predicted"/>
<reference evidence="1 2" key="1">
    <citation type="journal article" date="2018" name="Appl. Microbiol. Biotechnol.">
        <title>Co-cultivation of the strictly anaerobic methanogen Methanosarcina barkeri with aerobic methanotrophs in an oxygen-limited membrane bioreactor.</title>
        <authorList>
            <person name="In 't Zandt M.H."/>
            <person name="van den Bosch T.J.M."/>
            <person name="Rijkers R."/>
            <person name="van Kessel M.A.H.J."/>
            <person name="Jetten M.S.M."/>
            <person name="Welte C.U."/>
        </authorList>
    </citation>
    <scope>NUCLEOTIDE SEQUENCE [LARGE SCALE GENOMIC DNA]</scope>
    <source>
        <strain evidence="1 2">DSM 17706</strain>
    </source>
</reference>
<name>A0A2U1SS26_METSR</name>
<evidence type="ECO:0000313" key="2">
    <source>
        <dbReference type="Proteomes" id="UP000245137"/>
    </source>
</evidence>
<organism evidence="1 2">
    <name type="scientific">Methylosinus sporium</name>
    <dbReference type="NCBI Taxonomy" id="428"/>
    <lineage>
        <taxon>Bacteria</taxon>
        <taxon>Pseudomonadati</taxon>
        <taxon>Pseudomonadota</taxon>
        <taxon>Alphaproteobacteria</taxon>
        <taxon>Hyphomicrobiales</taxon>
        <taxon>Methylocystaceae</taxon>
        <taxon>Methylosinus</taxon>
    </lineage>
</organism>
<dbReference type="AlphaFoldDB" id="A0A2U1SS26"/>
<accession>A0A2U1SS26</accession>
<dbReference type="Pfam" id="PF13692">
    <property type="entry name" value="Glyco_trans_1_4"/>
    <property type="match status" value="1"/>
</dbReference>
<dbReference type="OrthoDB" id="8455407at2"/>
<dbReference type="GO" id="GO:0016740">
    <property type="term" value="F:transferase activity"/>
    <property type="evidence" value="ECO:0007669"/>
    <property type="project" value="UniProtKB-KW"/>
</dbReference>